<evidence type="ECO:0000313" key="1">
    <source>
        <dbReference type="EMBL" id="CCV65763.1"/>
    </source>
</evidence>
<reference evidence="1 2" key="1">
    <citation type="journal article" date="2013" name="J. Mol. Microbiol. Biotechnol.">
        <title>Analysis of the Complete Genomes of Acholeplasma brassicae , A. palmae and A. laidlawii and Their Comparison to the Obligate Parasites from ' Candidatus Phytoplasma'.</title>
        <authorList>
            <person name="Kube M."/>
            <person name="Siewert C."/>
            <person name="Migdoll A.M."/>
            <person name="Duduk B."/>
            <person name="Holz S."/>
            <person name="Rabus R."/>
            <person name="Seemuller E."/>
            <person name="Mitrovic J."/>
            <person name="Muller I."/>
            <person name="Buttner C."/>
            <person name="Reinhardt R."/>
        </authorList>
    </citation>
    <scope>NUCLEOTIDE SEQUENCE [LARGE SCALE GENOMIC DNA]</scope>
    <source>
        <strain evidence="2">0502</strain>
    </source>
</reference>
<evidence type="ECO:0000313" key="2">
    <source>
        <dbReference type="Proteomes" id="UP000032737"/>
    </source>
</evidence>
<sequence length="69" mass="8271">MNYTYEKNIPLFMRKLKDLKNKRDVDLKEIFSYVIAVDRDNLILCIHLSNRNINEIDLNVEIDNIPFKS</sequence>
<proteinExistence type="predicted"/>
<dbReference type="Proteomes" id="UP000032737">
    <property type="component" value="Chromosome"/>
</dbReference>
<dbReference type="EMBL" id="FO681348">
    <property type="protein sequence ID" value="CCV65763.1"/>
    <property type="molecule type" value="Genomic_DNA"/>
</dbReference>
<protein>
    <submittedName>
        <fullName evidence="1">Uncharacterized protein</fullName>
    </submittedName>
</protein>
<keyword evidence="2" id="KW-1185">Reference proteome</keyword>
<dbReference type="AlphaFoldDB" id="U4KRI0"/>
<gene>
    <name evidence="1" type="ORF">BN85307420</name>
</gene>
<dbReference type="KEGG" id="abra:BN85307420"/>
<organism evidence="1 2">
    <name type="scientific">Acholeplasma brassicae</name>
    <dbReference type="NCBI Taxonomy" id="61635"/>
    <lineage>
        <taxon>Bacteria</taxon>
        <taxon>Bacillati</taxon>
        <taxon>Mycoplasmatota</taxon>
        <taxon>Mollicutes</taxon>
        <taxon>Acholeplasmatales</taxon>
        <taxon>Acholeplasmataceae</taxon>
        <taxon>Acholeplasma</taxon>
    </lineage>
</organism>
<accession>U4KRI0</accession>
<name>U4KRI0_9MOLU</name>
<dbReference type="HOGENOM" id="CLU_2748442_0_0_14"/>